<evidence type="ECO:0000313" key="3">
    <source>
        <dbReference type="Proteomes" id="UP000076088"/>
    </source>
</evidence>
<keyword evidence="2" id="KW-0614">Plasmid</keyword>
<dbReference type="RefSeq" id="WP_054735357.1">
    <property type="nucleotide sequence ID" value="NZ_CP009430.1"/>
</dbReference>
<geneLocation type="plasmid" evidence="2 3">
    <name>unnamed1</name>
</geneLocation>
<gene>
    <name evidence="2" type="ORF">ATM17_31855</name>
</gene>
<keyword evidence="3" id="KW-1185">Reference proteome</keyword>
<reference evidence="2 3" key="2">
    <citation type="journal article" date="2016" name="Genome Announc.">
        <title>Complete Genome Sequence of Sphingopyxis macrogoltabida Strain 203N (NBRC 111659), a Polyethylene Glycol Degrader.</title>
        <authorList>
            <person name="Ohtsubo Y."/>
            <person name="Nonoyama S."/>
            <person name="Nagata Y."/>
            <person name="Numata M."/>
            <person name="Tsuchikane K."/>
            <person name="Hosoyama A."/>
            <person name="Yamazoe A."/>
            <person name="Tsuda M."/>
            <person name="Fujita N."/>
            <person name="Kawai F."/>
        </authorList>
    </citation>
    <scope>NUCLEOTIDE SEQUENCE [LARGE SCALE GENOMIC DNA]</scope>
    <source>
        <strain evidence="2 3">203N</strain>
    </source>
</reference>
<sequence>MGWLFMPRGSMGGHATAKAYLDNQFTYERAEDDGSSRGVKVLASSCPGNRVYYAATQVMTNGQGGEIFAIVCLVRWNPRAKDGYIFGYKDMEESMGPCETDCPASILDLLTPTDKEYALDWRARCRANLERRARRLADGDRIRLPEPMKFSDGNVLQEFIIAKRGRRVILRDPQTGGHYRISRLMDRPWTIVPTTKVLKTLFG</sequence>
<dbReference type="KEGG" id="smaz:LH19_27885"/>
<protein>
    <recommendedName>
        <fullName evidence="1">DUF6927 domain-containing protein</fullName>
    </recommendedName>
</protein>
<dbReference type="AlphaFoldDB" id="A0AAC9AZW4"/>
<accession>A0AAC9AZW4</accession>
<dbReference type="Proteomes" id="UP000076088">
    <property type="component" value="Plasmid unnamed1"/>
</dbReference>
<feature type="domain" description="DUF6927" evidence="1">
    <location>
        <begin position="112"/>
        <end position="184"/>
    </location>
</feature>
<evidence type="ECO:0000313" key="2">
    <source>
        <dbReference type="EMBL" id="AMU92852.1"/>
    </source>
</evidence>
<name>A0AAC9AZW4_SPHMC</name>
<dbReference type="InterPro" id="IPR053845">
    <property type="entry name" value="DUF6927"/>
</dbReference>
<organism evidence="2 3">
    <name type="scientific">Sphingopyxis macrogoltabida</name>
    <name type="common">Sphingomonas macrogoltabidus</name>
    <dbReference type="NCBI Taxonomy" id="33050"/>
    <lineage>
        <taxon>Bacteria</taxon>
        <taxon>Pseudomonadati</taxon>
        <taxon>Pseudomonadota</taxon>
        <taxon>Alphaproteobacteria</taxon>
        <taxon>Sphingomonadales</taxon>
        <taxon>Sphingomonadaceae</taxon>
        <taxon>Sphingopyxis</taxon>
    </lineage>
</organism>
<proteinExistence type="predicted"/>
<reference evidence="3" key="1">
    <citation type="submission" date="2015-11" db="EMBL/GenBank/DDBJ databases">
        <title>Complete genome sequence of a polyethylene-glycol degrader Sphingopyxis macrogoltabida 203N (NBRC 111659).</title>
        <authorList>
            <person name="Yoshiyuki O."/>
            <person name="Shouta N."/>
            <person name="Nagata Y."/>
            <person name="Numata M."/>
            <person name="Tsuchikane K."/>
            <person name="Hosoyama A."/>
            <person name="Yamazoe A."/>
            <person name="Tsuda M."/>
            <person name="Fujita N."/>
            <person name="Kawai F."/>
        </authorList>
    </citation>
    <scope>NUCLEOTIDE SEQUENCE [LARGE SCALE GENOMIC DNA]</scope>
    <source>
        <strain evidence="3">203N</strain>
        <plasmid evidence="3">unnamed1</plasmid>
    </source>
</reference>
<evidence type="ECO:0000259" key="1">
    <source>
        <dbReference type="Pfam" id="PF21992"/>
    </source>
</evidence>
<dbReference type="EMBL" id="CP013345">
    <property type="protein sequence ID" value="AMU92852.1"/>
    <property type="molecule type" value="Genomic_DNA"/>
</dbReference>
<dbReference type="Pfam" id="PF21992">
    <property type="entry name" value="DUF6927"/>
    <property type="match status" value="1"/>
</dbReference>